<keyword evidence="4" id="KW-0406">Ion transport</keyword>
<dbReference type="GO" id="GO:0015079">
    <property type="term" value="F:potassium ion transmembrane transporter activity"/>
    <property type="evidence" value="ECO:0007669"/>
    <property type="project" value="InterPro"/>
</dbReference>
<evidence type="ECO:0000313" key="6">
    <source>
        <dbReference type="EMBL" id="MPM70652.1"/>
    </source>
</evidence>
<dbReference type="EMBL" id="VSSQ01023600">
    <property type="protein sequence ID" value="MPM70652.1"/>
    <property type="molecule type" value="Genomic_DNA"/>
</dbReference>
<keyword evidence="3" id="KW-0630">Potassium</keyword>
<sequence length="137" mass="15129">MFVIIAGCTQVGALLVKKFVDTGHNVVVIDRDKANFDYLETGCNCLMIHGMPIDEDVLKEAGIERADALIAVTAEDNMNIMISQIAKHLYHVPHVMMQANHPERQAVLSAMGLHMICPIALTADHFYTSLLQKGNLK</sequence>
<dbReference type="GO" id="GO:0005886">
    <property type="term" value="C:plasma membrane"/>
    <property type="evidence" value="ECO:0007669"/>
    <property type="project" value="InterPro"/>
</dbReference>
<dbReference type="Gene3D" id="3.40.50.720">
    <property type="entry name" value="NAD(P)-binding Rossmann-like Domain"/>
    <property type="match status" value="1"/>
</dbReference>
<feature type="domain" description="RCK N-terminal" evidence="5">
    <location>
        <begin position="1"/>
        <end position="120"/>
    </location>
</feature>
<dbReference type="InterPro" id="IPR050721">
    <property type="entry name" value="Trk_Ktr_HKT_K-transport"/>
</dbReference>
<organism evidence="6">
    <name type="scientific">bioreactor metagenome</name>
    <dbReference type="NCBI Taxonomy" id="1076179"/>
    <lineage>
        <taxon>unclassified sequences</taxon>
        <taxon>metagenomes</taxon>
        <taxon>ecological metagenomes</taxon>
    </lineage>
</organism>
<accession>A0A645BZ90</accession>
<protein>
    <submittedName>
        <fullName evidence="6">Trk system potassium uptake protein TrkA</fullName>
    </submittedName>
</protein>
<evidence type="ECO:0000256" key="1">
    <source>
        <dbReference type="ARBA" id="ARBA00022448"/>
    </source>
</evidence>
<evidence type="ECO:0000256" key="4">
    <source>
        <dbReference type="ARBA" id="ARBA00023065"/>
    </source>
</evidence>
<dbReference type="PRINTS" id="PR00335">
    <property type="entry name" value="KUPTAKETRKA"/>
</dbReference>
<evidence type="ECO:0000256" key="2">
    <source>
        <dbReference type="ARBA" id="ARBA00022538"/>
    </source>
</evidence>
<dbReference type="InterPro" id="IPR036291">
    <property type="entry name" value="NAD(P)-bd_dom_sf"/>
</dbReference>
<dbReference type="SUPFAM" id="SSF51735">
    <property type="entry name" value="NAD(P)-binding Rossmann-fold domains"/>
    <property type="match status" value="1"/>
</dbReference>
<keyword evidence="1" id="KW-0813">Transport</keyword>
<proteinExistence type="predicted"/>
<evidence type="ECO:0000256" key="3">
    <source>
        <dbReference type="ARBA" id="ARBA00022958"/>
    </source>
</evidence>
<name>A0A645BZ90_9ZZZZ</name>
<keyword evidence="2" id="KW-0633">Potassium transport</keyword>
<comment type="caution">
    <text evidence="6">The sequence shown here is derived from an EMBL/GenBank/DDBJ whole genome shotgun (WGS) entry which is preliminary data.</text>
</comment>
<gene>
    <name evidence="6" type="primary">trkA_40</name>
    <name evidence="6" type="ORF">SDC9_117607</name>
</gene>
<dbReference type="AlphaFoldDB" id="A0A645BZ90"/>
<dbReference type="PANTHER" id="PTHR43833:SF5">
    <property type="entry name" value="TRK SYSTEM POTASSIUM UPTAKE PROTEIN TRKA"/>
    <property type="match status" value="1"/>
</dbReference>
<dbReference type="InterPro" id="IPR003148">
    <property type="entry name" value="RCK_N"/>
</dbReference>
<dbReference type="InterPro" id="IPR006036">
    <property type="entry name" value="K_uptake_TrkA"/>
</dbReference>
<dbReference type="PANTHER" id="PTHR43833">
    <property type="entry name" value="POTASSIUM CHANNEL PROTEIN 2-RELATED-RELATED"/>
    <property type="match status" value="1"/>
</dbReference>
<reference evidence="6" key="1">
    <citation type="submission" date="2019-08" db="EMBL/GenBank/DDBJ databases">
        <authorList>
            <person name="Kucharzyk K."/>
            <person name="Murdoch R.W."/>
            <person name="Higgins S."/>
            <person name="Loffler F."/>
        </authorList>
    </citation>
    <scope>NUCLEOTIDE SEQUENCE</scope>
</reference>
<dbReference type="PROSITE" id="PS51201">
    <property type="entry name" value="RCK_N"/>
    <property type="match status" value="1"/>
</dbReference>
<evidence type="ECO:0000259" key="5">
    <source>
        <dbReference type="PROSITE" id="PS51201"/>
    </source>
</evidence>
<dbReference type="Pfam" id="PF02254">
    <property type="entry name" value="TrkA_N"/>
    <property type="match status" value="1"/>
</dbReference>